<evidence type="ECO:0000313" key="2">
    <source>
        <dbReference type="EMBL" id="AAU45967.1"/>
    </source>
</evidence>
<reference evidence="2 3" key="1">
    <citation type="journal article" date="2004" name="Proc. Natl. Acad. Sci. U.S.A.">
        <title>Structural flexibility in the Burkholderia mallei genome.</title>
        <authorList>
            <person name="Nierman W.C."/>
            <person name="DeShazer D."/>
            <person name="Kim H.S."/>
            <person name="Tettelin H."/>
            <person name="Nelson K.E."/>
            <person name="Feldblyum T."/>
            <person name="Ulrich R.L."/>
            <person name="Ronning C.M."/>
            <person name="Brinkac L.M."/>
            <person name="Daugherty S.C."/>
            <person name="Davidsen T.D."/>
            <person name="Deboy R.T."/>
            <person name="Dimitrov G."/>
            <person name="Dodson R.J."/>
            <person name="Durkin A.S."/>
            <person name="Gwinn M.L."/>
            <person name="Haft D.H."/>
            <person name="Khouri H."/>
            <person name="Kolonay J.F."/>
            <person name="Madupu R."/>
            <person name="Mohammoud Y."/>
            <person name="Nelson W.C."/>
            <person name="Radune D."/>
            <person name="Romero C.M."/>
            <person name="Sarria S."/>
            <person name="Selengut J."/>
            <person name="Shamblin C."/>
            <person name="Sullivan S.A."/>
            <person name="White O."/>
            <person name="Yu Y."/>
            <person name="Zafar N."/>
            <person name="Zhou L."/>
            <person name="Fraser C.M."/>
        </authorList>
    </citation>
    <scope>NUCLEOTIDE SEQUENCE [LARGE SCALE GENOMIC DNA]</scope>
    <source>
        <strain evidence="2 3">ATCC 23344</strain>
    </source>
</reference>
<evidence type="ECO:0000313" key="3">
    <source>
        <dbReference type="Proteomes" id="UP000006693"/>
    </source>
</evidence>
<proteinExistence type="predicted"/>
<dbReference type="EMBL" id="CP000011">
    <property type="protein sequence ID" value="AAU45967.1"/>
    <property type="molecule type" value="Genomic_DNA"/>
</dbReference>
<sequence length="98" mass="11683">MIAPFPFRNWPPNNRRSVFAKYKSKLNLVNRRKRIAQLFKYLTAIRIRARFPSRAGKDRHFCKHPGFGRGGVRKKTRGGRSRRARSLGWSRFRRSRPD</sequence>
<dbReference type="AlphaFoldDB" id="A0A0H2WBC1"/>
<keyword evidence="3" id="KW-1185">Reference proteome</keyword>
<feature type="region of interest" description="Disordered" evidence="1">
    <location>
        <begin position="60"/>
        <end position="98"/>
    </location>
</feature>
<dbReference type="KEGG" id="bma:BMAA0344"/>
<gene>
    <name evidence="2" type="ordered locus">BMAA0344</name>
</gene>
<dbReference type="HOGENOM" id="CLU_2328372_0_0_4"/>
<evidence type="ECO:0000256" key="1">
    <source>
        <dbReference type="SAM" id="MobiDB-lite"/>
    </source>
</evidence>
<name>A0A0H2WBC1_BURMA</name>
<feature type="compositionally biased region" description="Basic residues" evidence="1">
    <location>
        <begin position="71"/>
        <end position="98"/>
    </location>
</feature>
<accession>A0A0H2WBC1</accession>
<dbReference type="Proteomes" id="UP000006693">
    <property type="component" value="Chromosome 2"/>
</dbReference>
<organism evidence="2 3">
    <name type="scientific">Burkholderia mallei (strain ATCC 23344)</name>
    <dbReference type="NCBI Taxonomy" id="243160"/>
    <lineage>
        <taxon>Bacteria</taxon>
        <taxon>Pseudomonadati</taxon>
        <taxon>Pseudomonadota</taxon>
        <taxon>Betaproteobacteria</taxon>
        <taxon>Burkholderiales</taxon>
        <taxon>Burkholderiaceae</taxon>
        <taxon>Burkholderia</taxon>
        <taxon>pseudomallei group</taxon>
    </lineage>
</organism>
<protein>
    <submittedName>
        <fullName evidence="2">Uncharacterized protein</fullName>
    </submittedName>
</protein>